<feature type="transmembrane region" description="Helical" evidence="5">
    <location>
        <begin position="370"/>
        <end position="396"/>
    </location>
</feature>
<feature type="transmembrane region" description="Helical" evidence="5">
    <location>
        <begin position="96"/>
        <end position="115"/>
    </location>
</feature>
<feature type="transmembrane region" description="Helical" evidence="5">
    <location>
        <begin position="39"/>
        <end position="61"/>
    </location>
</feature>
<sequence>LLFIIISYLWPHIGIFILIGYIPLVDLISYKLATPEYLIFFRFSTEIAAGIIVLILILKKVMAREKLRLSRELVWLLLFLAAAALSSFLNQVDYEHFLFGLTVLLRYFLIFLAALNIEWKSKLLKQLLIVILVFGSVQILISFGQVVLGEWFKNIFIFDTKLSFTTNAIFSLERQALDKAWVFGTFSRYNLLGGFLMLTVCLSIAALLITRSQNLRKAMVIYNFLAVVVIILSNSRNSWVGTFLAMVTALLILRKHKVMVGLILGILLSTLILVTFSKPVSLAISESSGATPAERFLGVFSGEYISKSLQNDRLFLITKASQQIAANAAWLGVGMGQAWSAQEAAFGDFRYSLLLGLPVESWYYLGDVGWIALFSQVGFIGLFLFMAFLVSLLSTIRGYINKTDGIEKIYLVGFVAMWVVMMVTNIWSFNLTYRSTSFYFWLIAGVSLSIAEKYKGDVQSERRKALR</sequence>
<comment type="caution">
    <text evidence="7">The sequence shown here is derived from an EMBL/GenBank/DDBJ whole genome shotgun (WGS) entry which is preliminary data.</text>
</comment>
<evidence type="ECO:0000256" key="4">
    <source>
        <dbReference type="ARBA" id="ARBA00023136"/>
    </source>
</evidence>
<proteinExistence type="predicted"/>
<organism evidence="7 8">
    <name type="scientific">candidate division WWE3 bacterium CG06_land_8_20_14_3_00_42_16</name>
    <dbReference type="NCBI Taxonomy" id="1975083"/>
    <lineage>
        <taxon>Bacteria</taxon>
        <taxon>Katanobacteria</taxon>
    </lineage>
</organism>
<keyword evidence="4 5" id="KW-0472">Membrane</keyword>
<keyword evidence="2 5" id="KW-0812">Transmembrane</keyword>
<evidence type="ECO:0000256" key="2">
    <source>
        <dbReference type="ARBA" id="ARBA00022692"/>
    </source>
</evidence>
<comment type="subcellular location">
    <subcellularLocation>
        <location evidence="1">Membrane</location>
        <topology evidence="1">Multi-pass membrane protein</topology>
    </subcellularLocation>
</comment>
<feature type="transmembrane region" description="Helical" evidence="5">
    <location>
        <begin position="189"/>
        <end position="208"/>
    </location>
</feature>
<feature type="non-terminal residue" evidence="7">
    <location>
        <position position="1"/>
    </location>
</feature>
<dbReference type="GO" id="GO:0016020">
    <property type="term" value="C:membrane"/>
    <property type="evidence" value="ECO:0007669"/>
    <property type="project" value="UniProtKB-SubCell"/>
</dbReference>
<accession>A0A2M7ANK8</accession>
<evidence type="ECO:0000256" key="3">
    <source>
        <dbReference type="ARBA" id="ARBA00022989"/>
    </source>
</evidence>
<feature type="transmembrane region" description="Helical" evidence="5">
    <location>
        <begin position="12"/>
        <end position="33"/>
    </location>
</feature>
<protein>
    <recommendedName>
        <fullName evidence="6">O-antigen ligase-related domain-containing protein</fullName>
    </recommendedName>
</protein>
<feature type="transmembrane region" description="Helical" evidence="5">
    <location>
        <begin position="127"/>
        <end position="148"/>
    </location>
</feature>
<gene>
    <name evidence="7" type="ORF">COS81_02010</name>
</gene>
<dbReference type="PANTHER" id="PTHR37422:SF13">
    <property type="entry name" value="LIPOPOLYSACCHARIDE BIOSYNTHESIS PROTEIN PA4999-RELATED"/>
    <property type="match status" value="1"/>
</dbReference>
<evidence type="ECO:0000313" key="8">
    <source>
        <dbReference type="Proteomes" id="UP000229916"/>
    </source>
</evidence>
<dbReference type="PANTHER" id="PTHR37422">
    <property type="entry name" value="TEICHURONIC ACID BIOSYNTHESIS PROTEIN TUAE"/>
    <property type="match status" value="1"/>
</dbReference>
<dbReference type="EMBL" id="PEWD01000039">
    <property type="protein sequence ID" value="PIU68969.1"/>
    <property type="molecule type" value="Genomic_DNA"/>
</dbReference>
<evidence type="ECO:0000313" key="7">
    <source>
        <dbReference type="EMBL" id="PIU68969.1"/>
    </source>
</evidence>
<feature type="transmembrane region" description="Helical" evidence="5">
    <location>
        <begin position="408"/>
        <end position="426"/>
    </location>
</feature>
<keyword evidence="3 5" id="KW-1133">Transmembrane helix</keyword>
<feature type="domain" description="O-antigen ligase-related" evidence="6">
    <location>
        <begin position="223"/>
        <end position="386"/>
    </location>
</feature>
<reference evidence="8" key="1">
    <citation type="submission" date="2017-09" db="EMBL/GenBank/DDBJ databases">
        <title>Depth-based differentiation of microbial function through sediment-hosted aquifers and enrichment of novel symbionts in the deep terrestrial subsurface.</title>
        <authorList>
            <person name="Probst A.J."/>
            <person name="Ladd B."/>
            <person name="Jarett J.K."/>
            <person name="Geller-Mcgrath D.E."/>
            <person name="Sieber C.M.K."/>
            <person name="Emerson J.B."/>
            <person name="Anantharaman K."/>
            <person name="Thomas B.C."/>
            <person name="Malmstrom R."/>
            <person name="Stieglmeier M."/>
            <person name="Klingl A."/>
            <person name="Woyke T."/>
            <person name="Ryan C.M."/>
            <person name="Banfield J.F."/>
        </authorList>
    </citation>
    <scope>NUCLEOTIDE SEQUENCE [LARGE SCALE GENOMIC DNA]</scope>
</reference>
<dbReference type="Pfam" id="PF04932">
    <property type="entry name" value="Wzy_C"/>
    <property type="match status" value="1"/>
</dbReference>
<dbReference type="AlphaFoldDB" id="A0A2M7ANK8"/>
<dbReference type="InterPro" id="IPR051533">
    <property type="entry name" value="WaaL-like"/>
</dbReference>
<dbReference type="Proteomes" id="UP000229916">
    <property type="component" value="Unassembled WGS sequence"/>
</dbReference>
<feature type="transmembrane region" description="Helical" evidence="5">
    <location>
        <begin position="260"/>
        <end position="277"/>
    </location>
</feature>
<name>A0A2M7ANK8_UNCKA</name>
<evidence type="ECO:0000256" key="5">
    <source>
        <dbReference type="SAM" id="Phobius"/>
    </source>
</evidence>
<feature type="transmembrane region" description="Helical" evidence="5">
    <location>
        <begin position="215"/>
        <end position="232"/>
    </location>
</feature>
<feature type="transmembrane region" description="Helical" evidence="5">
    <location>
        <begin position="73"/>
        <end position="90"/>
    </location>
</feature>
<evidence type="ECO:0000259" key="6">
    <source>
        <dbReference type="Pfam" id="PF04932"/>
    </source>
</evidence>
<dbReference type="InterPro" id="IPR007016">
    <property type="entry name" value="O-antigen_ligase-rel_domated"/>
</dbReference>
<evidence type="ECO:0000256" key="1">
    <source>
        <dbReference type="ARBA" id="ARBA00004141"/>
    </source>
</evidence>